<dbReference type="InterPro" id="IPR022890">
    <property type="entry name" value="Fd--NADP_Rdtase_type_2"/>
</dbReference>
<evidence type="ECO:0000256" key="2">
    <source>
        <dbReference type="ARBA" id="ARBA00022827"/>
    </source>
</evidence>
<evidence type="ECO:0000256" key="1">
    <source>
        <dbReference type="ARBA" id="ARBA00022630"/>
    </source>
</evidence>
<proteinExistence type="inferred from homology"/>
<dbReference type="EC" id="1.18.1.2" evidence="5"/>
<keyword evidence="2 5" id="KW-0274">FAD</keyword>
<dbReference type="Gene3D" id="3.50.50.60">
    <property type="entry name" value="FAD/NAD(P)-binding domain"/>
    <property type="match status" value="2"/>
</dbReference>
<dbReference type="Pfam" id="PF07992">
    <property type="entry name" value="Pyr_redox_2"/>
    <property type="match status" value="1"/>
</dbReference>
<reference evidence="7 8" key="1">
    <citation type="submission" date="2024-05" db="EMBL/GenBank/DDBJ databases">
        <title>Roseateles sp. DJS-2-20 16S ribosomal RNA gene Genome sequencing and assembly.</title>
        <authorList>
            <person name="Woo H."/>
        </authorList>
    </citation>
    <scope>NUCLEOTIDE SEQUENCE [LARGE SCALE GENOMIC DNA]</scope>
    <source>
        <strain evidence="7 8">DJS-2-20</strain>
    </source>
</reference>
<comment type="catalytic activity">
    <reaction evidence="5">
        <text>2 reduced [2Fe-2S]-[ferredoxin] + NADP(+) + H(+) = 2 oxidized [2Fe-2S]-[ferredoxin] + NADPH</text>
        <dbReference type="Rhea" id="RHEA:20125"/>
        <dbReference type="Rhea" id="RHEA-COMP:10000"/>
        <dbReference type="Rhea" id="RHEA-COMP:10001"/>
        <dbReference type="ChEBI" id="CHEBI:15378"/>
        <dbReference type="ChEBI" id="CHEBI:33737"/>
        <dbReference type="ChEBI" id="CHEBI:33738"/>
        <dbReference type="ChEBI" id="CHEBI:57783"/>
        <dbReference type="ChEBI" id="CHEBI:58349"/>
        <dbReference type="EC" id="1.18.1.2"/>
    </reaction>
</comment>
<feature type="binding site" evidence="5">
    <location>
        <position position="91"/>
    </location>
    <ligand>
        <name>FAD</name>
        <dbReference type="ChEBI" id="CHEBI:57692"/>
    </ligand>
</feature>
<feature type="binding site" evidence="5">
    <location>
        <position position="335"/>
    </location>
    <ligand>
        <name>FAD</name>
        <dbReference type="ChEBI" id="CHEBI:57692"/>
    </ligand>
</feature>
<feature type="binding site" evidence="5">
    <location>
        <position position="51"/>
    </location>
    <ligand>
        <name>FAD</name>
        <dbReference type="ChEBI" id="CHEBI:57692"/>
    </ligand>
</feature>
<comment type="cofactor">
    <cofactor evidence="5">
        <name>FAD</name>
        <dbReference type="ChEBI" id="CHEBI:57692"/>
    </cofactor>
    <text evidence="5">Binds 1 FAD per subunit.</text>
</comment>
<feature type="binding site" evidence="5">
    <location>
        <position position="126"/>
    </location>
    <ligand>
        <name>FAD</name>
        <dbReference type="ChEBI" id="CHEBI:57692"/>
    </ligand>
</feature>
<evidence type="ECO:0000259" key="6">
    <source>
        <dbReference type="Pfam" id="PF07992"/>
    </source>
</evidence>
<dbReference type="InterPro" id="IPR036188">
    <property type="entry name" value="FAD/NAD-bd_sf"/>
</dbReference>
<evidence type="ECO:0000256" key="5">
    <source>
        <dbReference type="HAMAP-Rule" id="MF_01685"/>
    </source>
</evidence>
<comment type="caution">
    <text evidence="5">Lacks conserved residue(s) required for the propagation of feature annotation.</text>
</comment>
<evidence type="ECO:0000313" key="7">
    <source>
        <dbReference type="EMBL" id="MEO3692081.1"/>
    </source>
</evidence>
<dbReference type="PRINTS" id="PR00368">
    <property type="entry name" value="FADPNR"/>
</dbReference>
<gene>
    <name evidence="7" type="ORF">ABDJ85_11420</name>
</gene>
<dbReference type="EMBL" id="JBDPZD010000003">
    <property type="protein sequence ID" value="MEO3692081.1"/>
    <property type="molecule type" value="Genomic_DNA"/>
</dbReference>
<feature type="binding site" evidence="5">
    <location>
        <position position="38"/>
    </location>
    <ligand>
        <name>FAD</name>
        <dbReference type="ChEBI" id="CHEBI:57692"/>
    </ligand>
</feature>
<organism evidence="7 8">
    <name type="scientific">Roseateles paludis</name>
    <dbReference type="NCBI Taxonomy" id="3145238"/>
    <lineage>
        <taxon>Bacteria</taxon>
        <taxon>Pseudomonadati</taxon>
        <taxon>Pseudomonadota</taxon>
        <taxon>Betaproteobacteria</taxon>
        <taxon>Burkholderiales</taxon>
        <taxon>Sphaerotilaceae</taxon>
        <taxon>Roseateles</taxon>
    </lineage>
</organism>
<evidence type="ECO:0000256" key="3">
    <source>
        <dbReference type="ARBA" id="ARBA00022857"/>
    </source>
</evidence>
<comment type="caution">
    <text evidence="7">The sequence shown here is derived from an EMBL/GenBank/DDBJ whole genome shotgun (WGS) entry which is preliminary data.</text>
</comment>
<comment type="similarity">
    <text evidence="5">Belongs to the ferredoxin--NADP reductase type 2 family.</text>
</comment>
<comment type="subunit">
    <text evidence="5">Homodimer.</text>
</comment>
<dbReference type="HAMAP" id="MF_01685">
    <property type="entry name" value="FENR2"/>
    <property type="match status" value="1"/>
</dbReference>
<dbReference type="InterPro" id="IPR023753">
    <property type="entry name" value="FAD/NAD-binding_dom"/>
</dbReference>
<dbReference type="RefSeq" id="WP_347704908.1">
    <property type="nucleotide sequence ID" value="NZ_JBDPZD010000003.1"/>
</dbReference>
<evidence type="ECO:0000256" key="4">
    <source>
        <dbReference type="ARBA" id="ARBA00023002"/>
    </source>
</evidence>
<dbReference type="InterPro" id="IPR050097">
    <property type="entry name" value="Ferredoxin-NADP_redctase_2"/>
</dbReference>
<keyword evidence="4 5" id="KW-0560">Oxidoreductase</keyword>
<keyword evidence="3 5" id="KW-0521">NADP</keyword>
<keyword evidence="1 5" id="KW-0285">Flavoprotein</keyword>
<dbReference type="SUPFAM" id="SSF51905">
    <property type="entry name" value="FAD/NAD(P)-binding domain"/>
    <property type="match status" value="2"/>
</dbReference>
<name>A0ABV0G2W5_9BURK</name>
<dbReference type="Proteomes" id="UP001495147">
    <property type="component" value="Unassembled WGS sequence"/>
</dbReference>
<dbReference type="PANTHER" id="PTHR48105">
    <property type="entry name" value="THIOREDOXIN REDUCTASE 1-RELATED-RELATED"/>
    <property type="match status" value="1"/>
</dbReference>
<dbReference type="PRINTS" id="PR00469">
    <property type="entry name" value="PNDRDTASEII"/>
</dbReference>
<protein>
    <recommendedName>
        <fullName evidence="5">Ferredoxin--NADP reductase</fullName>
        <shortName evidence="5">FNR</shortName>
        <shortName evidence="5">Fd-NADP(+) reductase</shortName>
        <ecNumber evidence="5">1.18.1.2</ecNumber>
    </recommendedName>
</protein>
<feature type="domain" description="FAD/NAD(P)-binding" evidence="6">
    <location>
        <begin position="10"/>
        <end position="297"/>
    </location>
</feature>
<keyword evidence="8" id="KW-1185">Reference proteome</keyword>
<feature type="binding site" evidence="5">
    <location>
        <position position="46"/>
    </location>
    <ligand>
        <name>FAD</name>
        <dbReference type="ChEBI" id="CHEBI:57692"/>
    </ligand>
</feature>
<accession>A0ABV0G2W5</accession>
<evidence type="ECO:0000313" key="8">
    <source>
        <dbReference type="Proteomes" id="UP001495147"/>
    </source>
</evidence>
<feature type="binding site" evidence="5">
    <location>
        <position position="294"/>
    </location>
    <ligand>
        <name>FAD</name>
        <dbReference type="ChEBI" id="CHEBI:57692"/>
    </ligand>
</feature>
<sequence length="353" mass="37786">MNGQPLIETDAVVIGAGPVGLFQVFQLGLQEIRAHVIDSLPHAGGQCVELYPDKPIYDVPGLPVCTGQELADRLLQQARPFAPEFHLGQEVSQLSREADGRWRVETASGTRLLSKTVFIAGGVGSFQPRRLRLEGIEPFEGRSLHYRPTEAARFVGRQMIVLGGDAPAVRWALTLATGPAPAASVTLVHRRDALRAEPADLAALQTLREAGTLRFVAGQPIGFQGLDGQLSHLRLATPEGAEVDLPCTDVIACLGLSPKLGPIANWGLAMEHKLLSVDPARFETSEPGIFAVGDVNTYPGKRKLLVCGFHEATLAAFAAVETVFPGKRVLLQYTTTSPRLHQLLGVAPAPTGD</sequence>